<keyword evidence="10 13" id="KW-0472">Membrane</keyword>
<dbReference type="AlphaFoldDB" id="E6SV87"/>
<dbReference type="Proteomes" id="UP000008630">
    <property type="component" value="Chromosome"/>
</dbReference>
<dbReference type="InterPro" id="IPR020537">
    <property type="entry name" value="ATP_synth_F0_csu_DDCD_BS"/>
</dbReference>
<evidence type="ECO:0000256" key="1">
    <source>
        <dbReference type="ARBA" id="ARBA00004141"/>
    </source>
</evidence>
<evidence type="ECO:0000313" key="16">
    <source>
        <dbReference type="Proteomes" id="UP000008630"/>
    </source>
</evidence>
<evidence type="ECO:0000256" key="2">
    <source>
        <dbReference type="ARBA" id="ARBA00006704"/>
    </source>
</evidence>
<dbReference type="RefSeq" id="WP_013548042.1">
    <property type="nucleotide sequence ID" value="NC_014933.1"/>
</dbReference>
<sequence>MLLSVLLQAAVAGVGVSKLGATIGAGLAVVGAGVGIGKIGGSAMEAIARQPEASGDIRMSMIIAAALIEGVALLAVVVCLLVFFL</sequence>
<dbReference type="SUPFAM" id="SSF81333">
    <property type="entry name" value="F1F0 ATP synthase subunit C"/>
    <property type="match status" value="1"/>
</dbReference>
<protein>
    <recommendedName>
        <fullName evidence="13">ATP synthase subunit c</fullName>
    </recommendedName>
    <alternativeName>
        <fullName evidence="13">ATP synthase F(0) sector subunit c</fullName>
    </alternativeName>
    <alternativeName>
        <fullName evidence="13">F-type ATPase subunit c</fullName>
        <shortName evidence="13">F-ATPase subunit c</shortName>
    </alternativeName>
    <alternativeName>
        <fullName evidence="13">Lipid-binding protein</fullName>
    </alternativeName>
</protein>
<dbReference type="PATRIC" id="fig|693979.3.peg.2603"/>
<keyword evidence="4 13" id="KW-0138">CF(0)</keyword>
<keyword evidence="16" id="KW-1185">Reference proteome</keyword>
<evidence type="ECO:0000256" key="12">
    <source>
        <dbReference type="ARBA" id="ARBA00025198"/>
    </source>
</evidence>
<dbReference type="InterPro" id="IPR038662">
    <property type="entry name" value="ATP_synth_F0_csu_sf"/>
</dbReference>
<dbReference type="eggNOG" id="COG0636">
    <property type="taxonomic scope" value="Bacteria"/>
</dbReference>
<dbReference type="HAMAP" id="MF_01396">
    <property type="entry name" value="ATP_synth_c_bact"/>
    <property type="match status" value="1"/>
</dbReference>
<dbReference type="GO" id="GO:0033177">
    <property type="term" value="C:proton-transporting two-sector ATPase complex, proton-transporting domain"/>
    <property type="evidence" value="ECO:0007669"/>
    <property type="project" value="InterPro"/>
</dbReference>
<keyword evidence="3 13" id="KW-0813">Transport</keyword>
<dbReference type="PRINTS" id="PR00124">
    <property type="entry name" value="ATPASEC"/>
</dbReference>
<keyword evidence="11 13" id="KW-0066">ATP synthesis</keyword>
<name>E6SV87_BACT6</name>
<evidence type="ECO:0000256" key="11">
    <source>
        <dbReference type="ARBA" id="ARBA00023310"/>
    </source>
</evidence>
<comment type="subcellular location">
    <subcellularLocation>
        <location evidence="13">Cell inner membrane</location>
        <topology evidence="13">Multi-pass membrane protein</topology>
    </subcellularLocation>
    <subcellularLocation>
        <location evidence="1">Membrane</location>
        <topology evidence="1">Multi-pass membrane protein</topology>
    </subcellularLocation>
</comment>
<dbReference type="PANTHER" id="PTHR10031:SF0">
    <property type="entry name" value="ATPASE PROTEIN 9"/>
    <property type="match status" value="1"/>
</dbReference>
<keyword evidence="13" id="KW-0997">Cell inner membrane</keyword>
<proteinExistence type="inferred from homology"/>
<keyword evidence="8 13" id="KW-0406">Ion transport</keyword>
<dbReference type="PROSITE" id="PS00605">
    <property type="entry name" value="ATPASE_C"/>
    <property type="match status" value="1"/>
</dbReference>
<dbReference type="FunFam" id="1.20.20.10:FF:000007">
    <property type="entry name" value="ATP synthase subunit c"/>
    <property type="match status" value="1"/>
</dbReference>
<dbReference type="EMBL" id="CP002352">
    <property type="protein sequence ID" value="ADV44453.1"/>
    <property type="molecule type" value="Genomic_DNA"/>
</dbReference>
<dbReference type="InterPro" id="IPR002379">
    <property type="entry name" value="ATPase_proteolipid_c-like_dom"/>
</dbReference>
<dbReference type="KEGG" id="bhl:Bache_2488"/>
<dbReference type="NCBIfam" id="TIGR01260">
    <property type="entry name" value="ATP_synt_c"/>
    <property type="match status" value="1"/>
</dbReference>
<dbReference type="GO" id="GO:0005886">
    <property type="term" value="C:plasma membrane"/>
    <property type="evidence" value="ECO:0007669"/>
    <property type="project" value="UniProtKB-SubCell"/>
</dbReference>
<evidence type="ECO:0000256" key="10">
    <source>
        <dbReference type="ARBA" id="ARBA00023136"/>
    </source>
</evidence>
<comment type="function">
    <text evidence="13">Key component of the F(0) channel; it plays a direct role in translocation across the membrane. A homomeric c-ring of between 10-14 subunits forms the central stalk rotor element with the F(1) delta and epsilon subunits.</text>
</comment>
<keyword evidence="6 13" id="KW-0375">Hydrogen ion transport</keyword>
<dbReference type="CDD" id="cd18121">
    <property type="entry name" value="ATP-synt_Fo_c"/>
    <property type="match status" value="1"/>
</dbReference>
<feature type="domain" description="V-ATPase proteolipid subunit C-like" evidence="14">
    <location>
        <begin position="19"/>
        <end position="81"/>
    </location>
</feature>
<dbReference type="PANTHER" id="PTHR10031">
    <property type="entry name" value="ATP SYNTHASE LIPID-BINDING PROTEIN, MITOCHONDRIAL"/>
    <property type="match status" value="1"/>
</dbReference>
<evidence type="ECO:0000256" key="4">
    <source>
        <dbReference type="ARBA" id="ARBA00022547"/>
    </source>
</evidence>
<evidence type="ECO:0000256" key="7">
    <source>
        <dbReference type="ARBA" id="ARBA00022989"/>
    </source>
</evidence>
<evidence type="ECO:0000256" key="3">
    <source>
        <dbReference type="ARBA" id="ARBA00022448"/>
    </source>
</evidence>
<keyword evidence="5 13" id="KW-0812">Transmembrane</keyword>
<feature type="transmembrane region" description="Helical" evidence="13">
    <location>
        <begin position="22"/>
        <end position="41"/>
    </location>
</feature>
<dbReference type="InterPro" id="IPR035921">
    <property type="entry name" value="F/V-ATP_Csub_sf"/>
</dbReference>
<comment type="function">
    <text evidence="12 13">F(1)F(0) ATP synthase produces ATP from ADP in the presence of a proton or sodium gradient. F-type ATPases consist of two structural domains, F(1) containing the extramembraneous catalytic core and F(0) containing the membrane proton channel, linked together by a central stalk and a peripheral stalk. During catalysis, ATP synthesis in the catalytic domain of F(1) is coupled via a rotary mechanism of the central stalk subunits to proton translocation.</text>
</comment>
<dbReference type="STRING" id="693979.Bache_2488"/>
<dbReference type="InterPro" id="IPR000454">
    <property type="entry name" value="ATP_synth_F0_csu"/>
</dbReference>
<dbReference type="Gene3D" id="1.20.20.10">
    <property type="entry name" value="F1F0 ATP synthase subunit C"/>
    <property type="match status" value="1"/>
</dbReference>
<evidence type="ECO:0000313" key="15">
    <source>
        <dbReference type="EMBL" id="ADV44453.1"/>
    </source>
</evidence>
<evidence type="ECO:0000256" key="13">
    <source>
        <dbReference type="HAMAP-Rule" id="MF_01396"/>
    </source>
</evidence>
<accession>E6SV87</accession>
<feature type="transmembrane region" description="Helical" evidence="13">
    <location>
        <begin position="62"/>
        <end position="84"/>
    </location>
</feature>
<dbReference type="Pfam" id="PF00137">
    <property type="entry name" value="ATP-synt_C"/>
    <property type="match status" value="1"/>
</dbReference>
<evidence type="ECO:0000259" key="14">
    <source>
        <dbReference type="Pfam" id="PF00137"/>
    </source>
</evidence>
<evidence type="ECO:0000256" key="9">
    <source>
        <dbReference type="ARBA" id="ARBA00023121"/>
    </source>
</evidence>
<reference evidence="15 16" key="2">
    <citation type="journal article" date="2011" name="Stand. Genomic Sci.">
        <title>Complete genome sequence of Bacteroides helcogenes type strain (P 36-108).</title>
        <authorList>
            <person name="Pati A."/>
            <person name="Gronow S."/>
            <person name="Zeytun A."/>
            <person name="Lapidus A."/>
            <person name="Nolan M."/>
            <person name="Hammon N."/>
            <person name="Deshpande S."/>
            <person name="Cheng J.F."/>
            <person name="Tapia R."/>
            <person name="Han C."/>
            <person name="Goodwin L."/>
            <person name="Pitluck S."/>
            <person name="Liolios K."/>
            <person name="Pagani I."/>
            <person name="Ivanova N."/>
            <person name="Mavromatis K."/>
            <person name="Chen A."/>
            <person name="Palaniappan K."/>
            <person name="Land M."/>
            <person name="Hauser L."/>
            <person name="Chang Y.J."/>
            <person name="Jeffries C.D."/>
            <person name="Detter J.C."/>
            <person name="Brambilla E."/>
            <person name="Rohde M."/>
            <person name="Goker M."/>
            <person name="Woyke T."/>
            <person name="Bristow J."/>
            <person name="Eisen J.A."/>
            <person name="Markowitz V."/>
            <person name="Hugenholtz P."/>
            <person name="Kyrpides N.C."/>
            <person name="Klenk H.P."/>
            <person name="Lucas S."/>
        </authorList>
    </citation>
    <scope>NUCLEOTIDE SEQUENCE [LARGE SCALE GENOMIC DNA]</scope>
    <source>
        <strain evidence="16">ATCC 35417 / DSM 20613 / JCM 6297 / CCUG 15421 / P 36-108</strain>
    </source>
</reference>
<feature type="site" description="Reversibly protonated during proton transport" evidence="13">
    <location>
        <position position="69"/>
    </location>
</feature>
<keyword evidence="9 13" id="KW-0446">Lipid-binding</keyword>
<keyword evidence="13" id="KW-1003">Cell membrane</keyword>
<dbReference type="GO" id="GO:0045259">
    <property type="term" value="C:proton-transporting ATP synthase complex"/>
    <property type="evidence" value="ECO:0007669"/>
    <property type="project" value="UniProtKB-KW"/>
</dbReference>
<evidence type="ECO:0000256" key="5">
    <source>
        <dbReference type="ARBA" id="ARBA00022692"/>
    </source>
</evidence>
<dbReference type="HOGENOM" id="CLU_148047_5_1_10"/>
<keyword evidence="7 13" id="KW-1133">Transmembrane helix</keyword>
<dbReference type="InterPro" id="IPR005953">
    <property type="entry name" value="ATP_synth_csu_bac/chlpt"/>
</dbReference>
<gene>
    <name evidence="13" type="primary">atpE</name>
    <name evidence="15" type="ordered locus">Bache_2488</name>
</gene>
<reference key="1">
    <citation type="submission" date="2010-11" db="EMBL/GenBank/DDBJ databases">
        <title>The complete genome of Bacteroides helcogenes P 36-108.</title>
        <authorList>
            <consortium name="US DOE Joint Genome Institute (JGI-PGF)"/>
            <person name="Lucas S."/>
            <person name="Copeland A."/>
            <person name="Lapidus A."/>
            <person name="Bruce D."/>
            <person name="Goodwin L."/>
            <person name="Pitluck S."/>
            <person name="Kyrpides N."/>
            <person name="Mavromatis K."/>
            <person name="Ivanova N."/>
            <person name="Zeytun A."/>
            <person name="Brettin T."/>
            <person name="Detter J.C."/>
            <person name="Tapia R."/>
            <person name="Han C."/>
            <person name="Land M."/>
            <person name="Hauser L."/>
            <person name="Markowitz V."/>
            <person name="Cheng J.-F."/>
            <person name="Hugenholtz P."/>
            <person name="Woyke T."/>
            <person name="Wu D."/>
            <person name="Gronow S."/>
            <person name="Wellnitz S."/>
            <person name="Brambilla E."/>
            <person name="Klenk H.-P."/>
            <person name="Eisen J.A."/>
        </authorList>
    </citation>
    <scope>NUCLEOTIDE SEQUENCE</scope>
    <source>
        <strain>P 36-108</strain>
    </source>
</reference>
<dbReference type="GO" id="GO:0008289">
    <property type="term" value="F:lipid binding"/>
    <property type="evidence" value="ECO:0007669"/>
    <property type="project" value="UniProtKB-KW"/>
</dbReference>
<evidence type="ECO:0000256" key="6">
    <source>
        <dbReference type="ARBA" id="ARBA00022781"/>
    </source>
</evidence>
<comment type="similarity">
    <text evidence="2 13">Belongs to the ATPase C chain family.</text>
</comment>
<evidence type="ECO:0000256" key="8">
    <source>
        <dbReference type="ARBA" id="ARBA00023065"/>
    </source>
</evidence>
<dbReference type="GO" id="GO:0046933">
    <property type="term" value="F:proton-transporting ATP synthase activity, rotational mechanism"/>
    <property type="evidence" value="ECO:0007669"/>
    <property type="project" value="UniProtKB-UniRule"/>
</dbReference>
<organism evidence="15 16">
    <name type="scientific">Bacteroides helcogenes (strain ATCC 35417 / DSM 20613 / JCM 6297 / CCUG 15421 / P 36-108)</name>
    <dbReference type="NCBI Taxonomy" id="693979"/>
    <lineage>
        <taxon>Bacteria</taxon>
        <taxon>Pseudomonadati</taxon>
        <taxon>Bacteroidota</taxon>
        <taxon>Bacteroidia</taxon>
        <taxon>Bacteroidales</taxon>
        <taxon>Bacteroidaceae</taxon>
        <taxon>Bacteroides</taxon>
    </lineage>
</organism>
<comment type="subunit">
    <text evidence="13">F-type ATPases have 2 components, F(1) - the catalytic core - and F(0) - the membrane proton channel. F(1) has five subunits: alpha(3), beta(3), gamma(1), delta(1), epsilon(1). F(0) has three main subunits: a(1), b(2) and c(10-14). The alpha and beta chains form an alternating ring which encloses part of the gamma chain. F(1) is attached to F(0) by a central stalk formed by the gamma and epsilon chains, while a peripheral stalk is formed by the delta and b chains.</text>
</comment>